<organism evidence="1 2">
    <name type="scientific">Meloidogyne hapla</name>
    <name type="common">Root-knot nematode worm</name>
    <dbReference type="NCBI Taxonomy" id="6305"/>
    <lineage>
        <taxon>Eukaryota</taxon>
        <taxon>Metazoa</taxon>
        <taxon>Ecdysozoa</taxon>
        <taxon>Nematoda</taxon>
        <taxon>Chromadorea</taxon>
        <taxon>Rhabditida</taxon>
        <taxon>Tylenchina</taxon>
        <taxon>Tylenchomorpha</taxon>
        <taxon>Tylenchoidea</taxon>
        <taxon>Meloidogynidae</taxon>
        <taxon>Meloidogyninae</taxon>
        <taxon>Meloidogyne</taxon>
    </lineage>
</organism>
<keyword evidence="1" id="KW-1185">Reference proteome</keyword>
<dbReference type="WBParaSite" id="MhA1_Contig25.frz3.gene3">
    <property type="protein sequence ID" value="MhA1_Contig25.frz3.gene3"/>
    <property type="gene ID" value="MhA1_Contig25.frz3.gene3"/>
</dbReference>
<accession>A0A1I8BJ62</accession>
<proteinExistence type="predicted"/>
<dbReference type="Proteomes" id="UP000095281">
    <property type="component" value="Unplaced"/>
</dbReference>
<dbReference type="AlphaFoldDB" id="A0A1I8BJ62"/>
<sequence>MHQPFYFEEKDDEEDDEIQRLILSNQDYFEERNLQKITQSVSAHANLGLQLQHKRLLESDGRMKLNIVEENKNKVKFANGYQVDEDSDEEFFAEHTSLLPLRKSKSASAGFQTYRGAHGAYSKQLFSKIVKEVINDNEEITEMIDLHKGVLQFQITDETKDKSKRSKNITGCDISEFSIRSLATSPETHSQQQMESCWSAPACSNDIVFSPGSSELDEGDEGFPNNMLELLSEKKGLMRCRKESSWSAPGQFNSSIISSERDFNELRTQNEKKEDKTVQSRKLDIFTGEENNNMIPMVDDDGFIAPNFASVHDGYLPLPSGVKCHAVAENSKLPSSSFSSYFSDDEEDQTQGLFCSMGRKRQRLMHHSAAMRLCRRGSPPFAQASFT</sequence>
<name>A0A1I8BJ62_MELHA</name>
<reference evidence="2" key="1">
    <citation type="submission" date="2016-11" db="UniProtKB">
        <authorList>
            <consortium name="WormBaseParasite"/>
        </authorList>
    </citation>
    <scope>IDENTIFICATION</scope>
</reference>
<evidence type="ECO:0000313" key="2">
    <source>
        <dbReference type="WBParaSite" id="MhA1_Contig25.frz3.gene3"/>
    </source>
</evidence>
<protein>
    <submittedName>
        <fullName evidence="2">Protein TSSC4</fullName>
    </submittedName>
</protein>
<evidence type="ECO:0000313" key="1">
    <source>
        <dbReference type="Proteomes" id="UP000095281"/>
    </source>
</evidence>